<dbReference type="Pfam" id="PF02518">
    <property type="entry name" value="HATPase_c"/>
    <property type="match status" value="1"/>
</dbReference>
<dbReference type="SMART" id="SM00387">
    <property type="entry name" value="HATPase_c"/>
    <property type="match status" value="1"/>
</dbReference>
<evidence type="ECO:0000256" key="4">
    <source>
        <dbReference type="ARBA" id="ARBA00022475"/>
    </source>
</evidence>
<dbReference type="CDD" id="cd00082">
    <property type="entry name" value="HisKA"/>
    <property type="match status" value="1"/>
</dbReference>
<keyword evidence="9" id="KW-0175">Coiled coil</keyword>
<dbReference type="InterPro" id="IPR036097">
    <property type="entry name" value="HisK_dim/P_sf"/>
</dbReference>
<feature type="transmembrane region" description="Helical" evidence="10">
    <location>
        <begin position="12"/>
        <end position="33"/>
    </location>
</feature>
<dbReference type="InterPro" id="IPR004010">
    <property type="entry name" value="Double_Cache_2"/>
</dbReference>
<evidence type="ECO:0000256" key="5">
    <source>
        <dbReference type="ARBA" id="ARBA00022553"/>
    </source>
</evidence>
<dbReference type="RefSeq" id="WP_109617121.1">
    <property type="nucleotide sequence ID" value="NZ_QGDO01000002.1"/>
</dbReference>
<feature type="coiled-coil region" evidence="9">
    <location>
        <begin position="401"/>
        <end position="466"/>
    </location>
</feature>
<dbReference type="Gene3D" id="1.10.287.130">
    <property type="match status" value="1"/>
</dbReference>
<dbReference type="Gene3D" id="3.30.450.20">
    <property type="entry name" value="PAS domain"/>
    <property type="match status" value="2"/>
</dbReference>
<dbReference type="Proteomes" id="UP000245535">
    <property type="component" value="Unassembled WGS sequence"/>
</dbReference>
<name>A0A315ZE00_SEDFL</name>
<dbReference type="OrthoDB" id="9806995at2"/>
<evidence type="ECO:0000256" key="10">
    <source>
        <dbReference type="SAM" id="Phobius"/>
    </source>
</evidence>
<feature type="domain" description="Histidine kinase" evidence="11">
    <location>
        <begin position="482"/>
        <end position="731"/>
    </location>
</feature>
<dbReference type="EMBL" id="QGDO01000002">
    <property type="protein sequence ID" value="PWJ42974.1"/>
    <property type="molecule type" value="Genomic_DNA"/>
</dbReference>
<proteinExistence type="predicted"/>
<protein>
    <recommendedName>
        <fullName evidence="3">histidine kinase</fullName>
        <ecNumber evidence="3">2.7.13.3</ecNumber>
    </recommendedName>
</protein>
<dbReference type="PANTHER" id="PTHR43065">
    <property type="entry name" value="SENSOR HISTIDINE KINASE"/>
    <property type="match status" value="1"/>
</dbReference>
<dbReference type="EC" id="2.7.13.3" evidence="3"/>
<accession>A0A315ZE00</accession>
<evidence type="ECO:0000313" key="13">
    <source>
        <dbReference type="Proteomes" id="UP000245535"/>
    </source>
</evidence>
<dbReference type="Gene3D" id="3.30.565.10">
    <property type="entry name" value="Histidine kinase-like ATPase, C-terminal domain"/>
    <property type="match status" value="1"/>
</dbReference>
<keyword evidence="4" id="KW-1003">Cell membrane</keyword>
<evidence type="ECO:0000256" key="9">
    <source>
        <dbReference type="SAM" id="Coils"/>
    </source>
</evidence>
<dbReference type="InterPro" id="IPR033480">
    <property type="entry name" value="sCache_2"/>
</dbReference>
<dbReference type="PANTHER" id="PTHR43065:SF50">
    <property type="entry name" value="HISTIDINE KINASE"/>
    <property type="match status" value="1"/>
</dbReference>
<dbReference type="InterPro" id="IPR005467">
    <property type="entry name" value="His_kinase_dom"/>
</dbReference>
<reference evidence="12 13" key="1">
    <citation type="submission" date="2018-03" db="EMBL/GenBank/DDBJ databases">
        <title>Genomic Encyclopedia of Archaeal and Bacterial Type Strains, Phase II (KMG-II): from individual species to whole genera.</title>
        <authorList>
            <person name="Goeker M."/>
        </authorList>
    </citation>
    <scope>NUCLEOTIDE SEQUENCE [LARGE SCALE GENOMIC DNA]</scope>
    <source>
        <strain evidence="12 13">DSM 28229</strain>
    </source>
</reference>
<feature type="transmembrane region" description="Helical" evidence="10">
    <location>
        <begin position="344"/>
        <end position="366"/>
    </location>
</feature>
<dbReference type="GO" id="GO:0005886">
    <property type="term" value="C:plasma membrane"/>
    <property type="evidence" value="ECO:0007669"/>
    <property type="project" value="UniProtKB-SubCell"/>
</dbReference>
<keyword evidence="7 10" id="KW-1133">Transmembrane helix</keyword>
<keyword evidence="8 10" id="KW-0472">Membrane</keyword>
<dbReference type="InterPro" id="IPR003594">
    <property type="entry name" value="HATPase_dom"/>
</dbReference>
<evidence type="ECO:0000259" key="11">
    <source>
        <dbReference type="PROSITE" id="PS50109"/>
    </source>
</evidence>
<evidence type="ECO:0000256" key="8">
    <source>
        <dbReference type="ARBA" id="ARBA00023136"/>
    </source>
</evidence>
<dbReference type="GO" id="GO:0000155">
    <property type="term" value="F:phosphorelay sensor kinase activity"/>
    <property type="evidence" value="ECO:0007669"/>
    <property type="project" value="InterPro"/>
</dbReference>
<dbReference type="InterPro" id="IPR036890">
    <property type="entry name" value="HATPase_C_sf"/>
</dbReference>
<evidence type="ECO:0000256" key="6">
    <source>
        <dbReference type="ARBA" id="ARBA00022692"/>
    </source>
</evidence>
<keyword evidence="13" id="KW-1185">Reference proteome</keyword>
<sequence length="735" mass="84711">MENNQVNIYESTLRTLLLASLCSILILTLIWSFNELQKFYEETNRLREDFIEEKKVALINEVDYALRYIEYGRKQNEEEAKKSIKERCYIGYDIVESIYEKYINEGRGVVIKHIKDVFSDLRYSQGAGYYFIDDLDGVSVFNSAYPELEGKNMINIKDKDGKYIVQDEIKIAEELGEGFNDYYWYKPNMNDGRSYKKFSYIKLFKPLGMIVGTGAYAIDQDYKSQKEILNTLSVIRFGDEGQIVVYDTLKGVVMSDGEVHEDPVDTSEYEVIGRMDWLSDSLKNQEGFFFTYYDPSFKQSEKKPQLLAYLRQFSPWNWQVAAVVSMDKLDEKIARAAKGLHQDLVFNLLEVIIIALCLISLLWWYIRKTFKKTIRNLDEFGDFFEKATNKLVKIDLNNLDYSEFTQLAKQANKMISDVEENQNALTEAYQEIQVSEEELRQQSEVLQQTNEHLEKVVKELKSTQMRLVNTEKLASLGQLTAGIAHEINNPINYITNNVQPLREDLEDVQILIELFQAIPEHENKEQAIQEFQQKCEELELDFLVEEIDMLLQGIKEGAERTKEIIGGMRDYSRMNEAVFKHSNIHDGLSTTLTLLSNRFKKANIEIETHFGDLPEIECMPGKLNQVFVNLLSNSVQAIENGGVIKITTALLDSFENRIMIEIEDNGSGIPEDLISKIYDPFFTTKDIGEGTGLGLSITHGIIEQHNGEIFVESKQGEDSFTKFTIVLPIKQRLNG</sequence>
<dbReference type="PROSITE" id="PS50109">
    <property type="entry name" value="HIS_KIN"/>
    <property type="match status" value="1"/>
</dbReference>
<dbReference type="InterPro" id="IPR003661">
    <property type="entry name" value="HisK_dim/P_dom"/>
</dbReference>
<keyword evidence="6 10" id="KW-0812">Transmembrane</keyword>
<dbReference type="SMART" id="SM00388">
    <property type="entry name" value="HisKA"/>
    <property type="match status" value="1"/>
</dbReference>
<keyword evidence="5" id="KW-0597">Phosphoprotein</keyword>
<comment type="caution">
    <text evidence="12">The sequence shown here is derived from an EMBL/GenBank/DDBJ whole genome shotgun (WGS) entry which is preliminary data.</text>
</comment>
<comment type="subcellular location">
    <subcellularLocation>
        <location evidence="2">Cell membrane</location>
        <topology evidence="2">Multi-pass membrane protein</topology>
    </subcellularLocation>
</comment>
<dbReference type="InterPro" id="IPR004358">
    <property type="entry name" value="Sig_transdc_His_kin-like_C"/>
</dbReference>
<evidence type="ECO:0000256" key="3">
    <source>
        <dbReference type="ARBA" id="ARBA00012438"/>
    </source>
</evidence>
<dbReference type="SMART" id="SM01049">
    <property type="entry name" value="Cache_2"/>
    <property type="match status" value="1"/>
</dbReference>
<evidence type="ECO:0000256" key="2">
    <source>
        <dbReference type="ARBA" id="ARBA00004651"/>
    </source>
</evidence>
<dbReference type="Pfam" id="PF08269">
    <property type="entry name" value="dCache_2"/>
    <property type="match status" value="1"/>
</dbReference>
<evidence type="ECO:0000256" key="7">
    <source>
        <dbReference type="ARBA" id="ARBA00022989"/>
    </source>
</evidence>
<dbReference type="SUPFAM" id="SSF47384">
    <property type="entry name" value="Homodimeric domain of signal transducing histidine kinase"/>
    <property type="match status" value="1"/>
</dbReference>
<evidence type="ECO:0000256" key="1">
    <source>
        <dbReference type="ARBA" id="ARBA00000085"/>
    </source>
</evidence>
<comment type="catalytic activity">
    <reaction evidence="1">
        <text>ATP + protein L-histidine = ADP + protein N-phospho-L-histidine.</text>
        <dbReference type="EC" id="2.7.13.3"/>
    </reaction>
</comment>
<dbReference type="PRINTS" id="PR00344">
    <property type="entry name" value="BCTRLSENSOR"/>
</dbReference>
<gene>
    <name evidence="12" type="ORF">BC781_102521</name>
</gene>
<dbReference type="AlphaFoldDB" id="A0A315ZE00"/>
<organism evidence="12 13">
    <name type="scientific">Sediminitomix flava</name>
    <dbReference type="NCBI Taxonomy" id="379075"/>
    <lineage>
        <taxon>Bacteria</taxon>
        <taxon>Pseudomonadati</taxon>
        <taxon>Bacteroidota</taxon>
        <taxon>Cytophagia</taxon>
        <taxon>Cytophagales</taxon>
        <taxon>Flammeovirgaceae</taxon>
        <taxon>Sediminitomix</taxon>
    </lineage>
</organism>
<dbReference type="SUPFAM" id="SSF55874">
    <property type="entry name" value="ATPase domain of HSP90 chaperone/DNA topoisomerase II/histidine kinase"/>
    <property type="match status" value="1"/>
</dbReference>
<evidence type="ECO:0000313" key="12">
    <source>
        <dbReference type="EMBL" id="PWJ42974.1"/>
    </source>
</evidence>